<proteinExistence type="predicted"/>
<organism evidence="1">
    <name type="scientific">marine sediment metagenome</name>
    <dbReference type="NCBI Taxonomy" id="412755"/>
    <lineage>
        <taxon>unclassified sequences</taxon>
        <taxon>metagenomes</taxon>
        <taxon>ecological metagenomes</taxon>
    </lineage>
</organism>
<dbReference type="EMBL" id="LAZR01028438">
    <property type="protein sequence ID" value="KKL62608.1"/>
    <property type="molecule type" value="Genomic_DNA"/>
</dbReference>
<reference evidence="1" key="1">
    <citation type="journal article" date="2015" name="Nature">
        <title>Complex archaea that bridge the gap between prokaryotes and eukaryotes.</title>
        <authorList>
            <person name="Spang A."/>
            <person name="Saw J.H."/>
            <person name="Jorgensen S.L."/>
            <person name="Zaremba-Niedzwiedzka K."/>
            <person name="Martijn J."/>
            <person name="Lind A.E."/>
            <person name="van Eijk R."/>
            <person name="Schleper C."/>
            <person name="Guy L."/>
            <person name="Ettema T.J."/>
        </authorList>
    </citation>
    <scope>NUCLEOTIDE SEQUENCE</scope>
</reference>
<dbReference type="AlphaFoldDB" id="A0A0F9DLK8"/>
<protein>
    <submittedName>
        <fullName evidence="1">Uncharacterized protein</fullName>
    </submittedName>
</protein>
<comment type="caution">
    <text evidence="1">The sequence shown here is derived from an EMBL/GenBank/DDBJ whole genome shotgun (WGS) entry which is preliminary data.</text>
</comment>
<gene>
    <name evidence="1" type="ORF">LCGC14_2183510</name>
</gene>
<accession>A0A0F9DLK8</accession>
<sequence length="52" mass="6030">MNKQKRLDNICRNFQRKMQKIVDESDGITGVSIEVGGEKHIIAEKKKDKKDE</sequence>
<evidence type="ECO:0000313" key="1">
    <source>
        <dbReference type="EMBL" id="KKL62608.1"/>
    </source>
</evidence>
<name>A0A0F9DLK8_9ZZZZ</name>